<dbReference type="GO" id="GO:0098609">
    <property type="term" value="P:cell-cell adhesion"/>
    <property type="evidence" value="ECO:0007669"/>
    <property type="project" value="TreeGrafter"/>
</dbReference>
<keyword evidence="3 8" id="KW-0472">Membrane</keyword>
<dbReference type="InterPro" id="IPR013162">
    <property type="entry name" value="CD80_C2-set"/>
</dbReference>
<evidence type="ECO:0000313" key="12">
    <source>
        <dbReference type="Ensembl" id="ENSCCRP00000115362.1"/>
    </source>
</evidence>
<dbReference type="InterPro" id="IPR007110">
    <property type="entry name" value="Ig-like_dom"/>
</dbReference>
<dbReference type="CDD" id="cd00063">
    <property type="entry name" value="FN3"/>
    <property type="match status" value="1"/>
</dbReference>
<dbReference type="GO" id="GO:0050839">
    <property type="term" value="F:cell adhesion molecule binding"/>
    <property type="evidence" value="ECO:0007669"/>
    <property type="project" value="TreeGrafter"/>
</dbReference>
<dbReference type="GeneTree" id="ENSGT00940000159510"/>
<feature type="domain" description="Ig-like" evidence="10">
    <location>
        <begin position="27"/>
        <end position="119"/>
    </location>
</feature>
<dbReference type="PROSITE" id="PS50853">
    <property type="entry name" value="FN3"/>
    <property type="match status" value="1"/>
</dbReference>
<feature type="domain" description="Ig-like" evidence="10">
    <location>
        <begin position="233"/>
        <end position="326"/>
    </location>
</feature>
<proteinExistence type="predicted"/>
<dbReference type="Pfam" id="PF07679">
    <property type="entry name" value="I-set"/>
    <property type="match status" value="3"/>
</dbReference>
<feature type="domain" description="Ig-like" evidence="10">
    <location>
        <begin position="331"/>
        <end position="426"/>
    </location>
</feature>
<evidence type="ECO:0000256" key="9">
    <source>
        <dbReference type="SAM" id="SignalP"/>
    </source>
</evidence>
<keyword evidence="6" id="KW-0393">Immunoglobulin domain</keyword>
<evidence type="ECO:0000256" key="1">
    <source>
        <dbReference type="ARBA" id="ARBA00004479"/>
    </source>
</evidence>
<feature type="region of interest" description="Disordered" evidence="7">
    <location>
        <begin position="1075"/>
        <end position="1097"/>
    </location>
</feature>
<dbReference type="FunFam" id="2.60.40.10:FF:000405">
    <property type="entry name" value="nephrin isoform X1"/>
    <property type="match status" value="1"/>
</dbReference>
<dbReference type="FunFam" id="2.60.40.10:FF:000719">
    <property type="entry name" value="nephrin isoform X1"/>
    <property type="match status" value="1"/>
</dbReference>
<dbReference type="CDD" id="cd00096">
    <property type="entry name" value="Ig"/>
    <property type="match status" value="2"/>
</dbReference>
<dbReference type="GO" id="GO:0005886">
    <property type="term" value="C:plasma membrane"/>
    <property type="evidence" value="ECO:0007669"/>
    <property type="project" value="TreeGrafter"/>
</dbReference>
<dbReference type="OMA" id="IEGYSPG"/>
<dbReference type="Pfam" id="PF00041">
    <property type="entry name" value="fn3"/>
    <property type="match status" value="1"/>
</dbReference>
<feature type="domain" description="Ig-like" evidence="10">
    <location>
        <begin position="129"/>
        <end position="226"/>
    </location>
</feature>
<keyword evidence="5" id="KW-0325">Glycoprotein</keyword>
<name>A0A9J7Y5E8_CYPCA</name>
<dbReference type="InterPro" id="IPR003961">
    <property type="entry name" value="FN3_dom"/>
</dbReference>
<dbReference type="Ensembl" id="ENSCCRT00000192445.1">
    <property type="protein sequence ID" value="ENSCCRP00000115362.1"/>
    <property type="gene ID" value="ENSCCRG00000008678.2"/>
</dbReference>
<dbReference type="Pfam" id="PF08205">
    <property type="entry name" value="C2-set_2"/>
    <property type="match status" value="4"/>
</dbReference>
<feature type="transmembrane region" description="Helical" evidence="8">
    <location>
        <begin position="1039"/>
        <end position="1064"/>
    </location>
</feature>
<evidence type="ECO:0000256" key="5">
    <source>
        <dbReference type="ARBA" id="ARBA00023180"/>
    </source>
</evidence>
<dbReference type="PANTHER" id="PTHR11640:SF136">
    <property type="entry name" value="NEPHRIN"/>
    <property type="match status" value="1"/>
</dbReference>
<dbReference type="PROSITE" id="PS50835">
    <property type="entry name" value="IG_LIKE"/>
    <property type="match status" value="9"/>
</dbReference>
<feature type="domain" description="Ig-like" evidence="10">
    <location>
        <begin position="818"/>
        <end position="914"/>
    </location>
</feature>
<dbReference type="InterPro" id="IPR036179">
    <property type="entry name" value="Ig-like_dom_sf"/>
</dbReference>
<reference evidence="12" key="1">
    <citation type="submission" date="2025-08" db="UniProtKB">
        <authorList>
            <consortium name="Ensembl"/>
        </authorList>
    </citation>
    <scope>IDENTIFICATION</scope>
</reference>
<dbReference type="InterPro" id="IPR051275">
    <property type="entry name" value="Cell_adhesion_signaling"/>
</dbReference>
<evidence type="ECO:0000256" key="6">
    <source>
        <dbReference type="ARBA" id="ARBA00023319"/>
    </source>
</evidence>
<dbReference type="InterPro" id="IPR013098">
    <property type="entry name" value="Ig_I-set"/>
</dbReference>
<sequence>MGFWFSFVLSSAWVFLQMELQGVCGQQAFKTEPRNVTVRAGATALLKCEVLRASGVVQWVKDGLLLGPQRSLPGYPCYSMTGDQQKGQYHLQILNVSLEDDGPYECQVGRSVSSRAIVSRTAWLNVQIPPSQPYIQLESDEPWVEGDEYTVTCIAPDAKPPAEITMFRDGEELTETDSFTMSGSQDKLLNTHAEVVIKARSSDNARQLTCRAKNPAAPRALETSMTMRVYFPPQAPVIMGLENEEVKAGSFLRVVCMSYGGNPLATLHWTKNGEVLSTSWEVDVVSRRSSSVLKMEVKPEDNHAVLRCESVNQVSRSPMSFTRTLSVLFEPAEVTLQGSFEAIEGQEINLLCYTSSSNPPVHIRWWLGFRELNNTDVTISEGDNGGMMTMSNLTHKVSREDNGLSLTCEAFNKGTRFSSVRSEELIVYYPPQKVWLDAPPPNVFLHSGTALHLVCFSSGGNPTGQLVWLKNNKVLQSASRQVSSERGVSRELLLTLQPSDNLATYRCDSSNKAKKVLSAQTKLRVLFPAVSVKVVAKQQELRRGQTLDLDCLAGSSNPTANISWSLGPVMLKGVDQAPKKAEFGGMSRTSKLSLTLESHHWKKRITCQAFSNVLSEGVNNFYTLNVLFPPEFSDEQPDQVKVTEDETAELPVKVSANPDEITCEWIFQGEKLVKERDPRYHFDDWTLEIVNVSRQDGGEYIIECSNAEGKNRTKLKLDVQYAPTVRMKSDPVYVNLGDTADLLCIADANPITYSMFSWKWMGEGEVDDLGEESEDEGTGLLTIYEVTRDRAGFYKCTADNGVAPPGSVEGQLIVRFAPELQKGPQWRKVASRGDGSSDANVVCQAQGVPRVHFTWAKNGFPLDLGNPRYEEKMEVTGTVHTSILTVINVSAALDYAIFTCTAQNSMGVDSLDIQLLSTNHPDPPSDLKLLRVDHNSVTLEWMPGFDGGLTQNFRVRYQWPGSASFMYVDVFPPTATVYTVTGLNPSTTYNLSVNAINTMGESSYADNNKILSVTTADAEEADDRVSPADQDSALAGHGLPVYVVVILVVGGLLLFLNPLSYFLFTKWKRGRSLKEDTRSISQETKSEEERSTVSGSTRYASRELINASAQRTLLIDSSSEPDSSVYESYGRQESSHYYYPTEAYSPALFTHPEGPEDQHGRHGINPFTHDYEEVRGWGTYEDLQSYSLLPPAAQFHSRAPVSTSYEGRVYGKTDVDVTAGVYDSTVYRRRRDTDLPFELRGELV</sequence>
<accession>A0A9J7Y5E8</accession>
<keyword evidence="8" id="KW-1133">Transmembrane helix</keyword>
<dbReference type="InterPro" id="IPR036116">
    <property type="entry name" value="FN3_sf"/>
</dbReference>
<feature type="domain" description="Ig-like" evidence="10">
    <location>
        <begin position="723"/>
        <end position="809"/>
    </location>
</feature>
<dbReference type="Gene3D" id="2.60.40.10">
    <property type="entry name" value="Immunoglobulins"/>
    <property type="match status" value="10"/>
</dbReference>
<keyword evidence="13" id="KW-1185">Reference proteome</keyword>
<evidence type="ECO:0000256" key="3">
    <source>
        <dbReference type="ARBA" id="ARBA00023136"/>
    </source>
</evidence>
<feature type="signal peptide" evidence="9">
    <location>
        <begin position="1"/>
        <end position="25"/>
    </location>
</feature>
<feature type="domain" description="Ig-like" evidence="10">
    <location>
        <begin position="630"/>
        <end position="718"/>
    </location>
</feature>
<evidence type="ECO:0000256" key="7">
    <source>
        <dbReference type="SAM" id="MobiDB-lite"/>
    </source>
</evidence>
<dbReference type="AlphaFoldDB" id="A0A9J7Y5E8"/>
<dbReference type="GO" id="GO:0005911">
    <property type="term" value="C:cell-cell junction"/>
    <property type="evidence" value="ECO:0007669"/>
    <property type="project" value="TreeGrafter"/>
</dbReference>
<keyword evidence="2" id="KW-0677">Repeat</keyword>
<protein>
    <submittedName>
        <fullName evidence="12">NPHS1 adhesion molecule, nephrin</fullName>
    </submittedName>
</protein>
<organism evidence="12 13">
    <name type="scientific">Cyprinus carpio carpio</name>
    <dbReference type="NCBI Taxonomy" id="630221"/>
    <lineage>
        <taxon>Eukaryota</taxon>
        <taxon>Metazoa</taxon>
        <taxon>Chordata</taxon>
        <taxon>Craniata</taxon>
        <taxon>Vertebrata</taxon>
        <taxon>Euteleostomi</taxon>
        <taxon>Actinopterygii</taxon>
        <taxon>Neopterygii</taxon>
        <taxon>Teleostei</taxon>
        <taxon>Ostariophysi</taxon>
        <taxon>Cypriniformes</taxon>
        <taxon>Cyprinidae</taxon>
        <taxon>Cyprininae</taxon>
        <taxon>Cyprinus</taxon>
    </lineage>
</organism>
<feature type="compositionally biased region" description="Basic and acidic residues" evidence="7">
    <location>
        <begin position="1075"/>
        <end position="1091"/>
    </location>
</feature>
<dbReference type="Pfam" id="PF13927">
    <property type="entry name" value="Ig_3"/>
    <property type="match status" value="1"/>
</dbReference>
<keyword evidence="8" id="KW-0812">Transmembrane</keyword>
<dbReference type="SUPFAM" id="SSF49265">
    <property type="entry name" value="Fibronectin type III"/>
    <property type="match status" value="1"/>
</dbReference>
<dbReference type="SMART" id="SM00408">
    <property type="entry name" value="IGc2"/>
    <property type="match status" value="7"/>
</dbReference>
<evidence type="ECO:0000313" key="13">
    <source>
        <dbReference type="Proteomes" id="UP001108240"/>
    </source>
</evidence>
<dbReference type="InterPro" id="IPR003599">
    <property type="entry name" value="Ig_sub"/>
</dbReference>
<comment type="subcellular location">
    <subcellularLocation>
        <location evidence="1">Membrane</location>
        <topology evidence="1">Single-pass type I membrane protein</topology>
    </subcellularLocation>
</comment>
<feature type="domain" description="Ig-like" evidence="10">
    <location>
        <begin position="431"/>
        <end position="518"/>
    </location>
</feature>
<dbReference type="SMART" id="SM00060">
    <property type="entry name" value="FN3"/>
    <property type="match status" value="1"/>
</dbReference>
<evidence type="ECO:0000256" key="2">
    <source>
        <dbReference type="ARBA" id="ARBA00022737"/>
    </source>
</evidence>
<feature type="chain" id="PRO_5039895195" evidence="9">
    <location>
        <begin position="26"/>
        <end position="1244"/>
    </location>
</feature>
<dbReference type="PANTHER" id="PTHR11640">
    <property type="entry name" value="NEPHRIN"/>
    <property type="match status" value="1"/>
</dbReference>
<feature type="domain" description="Fibronectin type-III" evidence="11">
    <location>
        <begin position="923"/>
        <end position="1018"/>
    </location>
</feature>
<keyword evidence="9" id="KW-0732">Signal</keyword>
<dbReference type="InterPro" id="IPR003598">
    <property type="entry name" value="Ig_sub2"/>
</dbReference>
<dbReference type="InterPro" id="IPR013783">
    <property type="entry name" value="Ig-like_fold"/>
</dbReference>
<keyword evidence="4" id="KW-1015">Disulfide bond</keyword>
<dbReference type="Proteomes" id="UP001108240">
    <property type="component" value="Unplaced"/>
</dbReference>
<evidence type="ECO:0000256" key="8">
    <source>
        <dbReference type="SAM" id="Phobius"/>
    </source>
</evidence>
<evidence type="ECO:0000259" key="11">
    <source>
        <dbReference type="PROSITE" id="PS50853"/>
    </source>
</evidence>
<reference evidence="12" key="2">
    <citation type="submission" date="2025-09" db="UniProtKB">
        <authorList>
            <consortium name="Ensembl"/>
        </authorList>
    </citation>
    <scope>IDENTIFICATION</scope>
</reference>
<evidence type="ECO:0000256" key="4">
    <source>
        <dbReference type="ARBA" id="ARBA00023157"/>
    </source>
</evidence>
<dbReference type="SMART" id="SM00409">
    <property type="entry name" value="IG"/>
    <property type="match status" value="8"/>
</dbReference>
<evidence type="ECO:0000259" key="10">
    <source>
        <dbReference type="PROSITE" id="PS50835"/>
    </source>
</evidence>
<feature type="domain" description="Ig-like" evidence="10">
    <location>
        <begin position="528"/>
        <end position="625"/>
    </location>
</feature>
<dbReference type="FunFam" id="2.60.40.10:FF:001150">
    <property type="entry name" value="Intercellular adhesion molecule 5"/>
    <property type="match status" value="2"/>
</dbReference>
<dbReference type="SUPFAM" id="SSF48726">
    <property type="entry name" value="Immunoglobulin"/>
    <property type="match status" value="9"/>
</dbReference>